<sequence>MRKNYKSYVHFAWSNSNRWFPFLWVLKKNLSSSHSSHLGFTFFLSLFESMESLSRLNNCHQNLHHLSLNHHRPLLPKPISSLFVTTPPSPSPPPSSPPPIRASSSPDPLSQNRQNPLSQTLKSLLRLTLPTIASTATVTLFFIRFNPKSLLVPTTTQPQPQQQPNGVITCSDLKVKLKVVDYLIELKPDDQAWSLLKTQIRNYSLELDSARFGFREILDKDLLCHKPHCGDIRECLEMADELKDLSLEIEAAMDNCIRISDIKLHLRDFKYLVARVRDSKRKVFGALKYFQELEQRDHNYRD</sequence>
<dbReference type="EMBL" id="JAXUIC010000008">
    <property type="protein sequence ID" value="KAK4578589.1"/>
    <property type="molecule type" value="Genomic_DNA"/>
</dbReference>
<reference evidence="3 4" key="1">
    <citation type="journal article" date="2023" name="G3 (Bethesda)">
        <title>A haplotype-resolved chromosome-scale genome for Quercus rubra L. provides insights into the genetics of adaptive traits for red oak species.</title>
        <authorList>
            <person name="Kapoor B."/>
            <person name="Jenkins J."/>
            <person name="Schmutz J."/>
            <person name="Zhebentyayeva T."/>
            <person name="Kuelheim C."/>
            <person name="Coggeshall M."/>
            <person name="Heim C."/>
            <person name="Lasky J.R."/>
            <person name="Leites L."/>
            <person name="Islam-Faridi N."/>
            <person name="Romero-Severson J."/>
            <person name="DeLeo V.L."/>
            <person name="Lucas S.M."/>
            <person name="Lazic D."/>
            <person name="Gailing O."/>
            <person name="Carlson J."/>
            <person name="Staton M."/>
        </authorList>
    </citation>
    <scope>NUCLEOTIDE SEQUENCE [LARGE SCALE GENOMIC DNA]</scope>
    <source>
        <strain evidence="3">Pseudo-F2</strain>
    </source>
</reference>
<feature type="transmembrane region" description="Helical" evidence="2">
    <location>
        <begin position="123"/>
        <end position="143"/>
    </location>
</feature>
<keyword evidence="2" id="KW-0812">Transmembrane</keyword>
<dbReference type="Proteomes" id="UP001324115">
    <property type="component" value="Unassembled WGS sequence"/>
</dbReference>
<proteinExistence type="predicted"/>
<keyword evidence="4" id="KW-1185">Reference proteome</keyword>
<protein>
    <submittedName>
        <fullName evidence="3">Uncharacterized protein</fullName>
    </submittedName>
</protein>
<accession>A0AAN7ESL4</accession>
<evidence type="ECO:0000256" key="2">
    <source>
        <dbReference type="SAM" id="Phobius"/>
    </source>
</evidence>
<organism evidence="3 4">
    <name type="scientific">Quercus rubra</name>
    <name type="common">Northern red oak</name>
    <name type="synonym">Quercus borealis</name>
    <dbReference type="NCBI Taxonomy" id="3512"/>
    <lineage>
        <taxon>Eukaryota</taxon>
        <taxon>Viridiplantae</taxon>
        <taxon>Streptophyta</taxon>
        <taxon>Embryophyta</taxon>
        <taxon>Tracheophyta</taxon>
        <taxon>Spermatophyta</taxon>
        <taxon>Magnoliopsida</taxon>
        <taxon>eudicotyledons</taxon>
        <taxon>Gunneridae</taxon>
        <taxon>Pentapetalae</taxon>
        <taxon>rosids</taxon>
        <taxon>fabids</taxon>
        <taxon>Fagales</taxon>
        <taxon>Fagaceae</taxon>
        <taxon>Quercus</taxon>
    </lineage>
</organism>
<evidence type="ECO:0000313" key="3">
    <source>
        <dbReference type="EMBL" id="KAK4578589.1"/>
    </source>
</evidence>
<name>A0AAN7ESL4_QUERU</name>
<gene>
    <name evidence="3" type="ORF">RGQ29_028617</name>
</gene>
<keyword evidence="2" id="KW-0472">Membrane</keyword>
<comment type="caution">
    <text evidence="3">The sequence shown here is derived from an EMBL/GenBank/DDBJ whole genome shotgun (WGS) entry which is preliminary data.</text>
</comment>
<evidence type="ECO:0000313" key="4">
    <source>
        <dbReference type="Proteomes" id="UP001324115"/>
    </source>
</evidence>
<keyword evidence="2" id="KW-1133">Transmembrane helix</keyword>
<feature type="compositionally biased region" description="Pro residues" evidence="1">
    <location>
        <begin position="87"/>
        <end position="100"/>
    </location>
</feature>
<dbReference type="AlphaFoldDB" id="A0AAN7ESL4"/>
<evidence type="ECO:0000256" key="1">
    <source>
        <dbReference type="SAM" id="MobiDB-lite"/>
    </source>
</evidence>
<feature type="region of interest" description="Disordered" evidence="1">
    <location>
        <begin position="82"/>
        <end position="115"/>
    </location>
</feature>